<comment type="caution">
    <text evidence="4">The sequence shown here is derived from an EMBL/GenBank/DDBJ whole genome shotgun (WGS) entry which is preliminary data.</text>
</comment>
<dbReference type="InterPro" id="IPR036844">
    <property type="entry name" value="Hint_dom_sf"/>
</dbReference>
<evidence type="ECO:0000256" key="1">
    <source>
        <dbReference type="SAM" id="MobiDB-lite"/>
    </source>
</evidence>
<feature type="chain" id="PRO_5022216528" evidence="2">
    <location>
        <begin position="34"/>
        <end position="2298"/>
    </location>
</feature>
<dbReference type="NCBIfam" id="TIGR03696">
    <property type="entry name" value="Rhs_assc_core"/>
    <property type="match status" value="1"/>
</dbReference>
<dbReference type="PANTHER" id="PTHR32305">
    <property type="match status" value="1"/>
</dbReference>
<dbReference type="SUPFAM" id="SSF51294">
    <property type="entry name" value="Hedgehog/intein (Hint) domain"/>
    <property type="match status" value="1"/>
</dbReference>
<dbReference type="Gene3D" id="2.170.16.10">
    <property type="entry name" value="Hedgehog/Intein (Hint) domain"/>
    <property type="match status" value="1"/>
</dbReference>
<dbReference type="EMBL" id="VFOZ01000001">
    <property type="protein sequence ID" value="TQM00933.1"/>
    <property type="molecule type" value="Genomic_DNA"/>
</dbReference>
<dbReference type="CDD" id="cd00081">
    <property type="entry name" value="Hint"/>
    <property type="match status" value="1"/>
</dbReference>
<accession>A0A543CV03</accession>
<proteinExistence type="predicted"/>
<sequence>MSFGRSRCLVAIVAAVAVLVALVAVQVPSPARADTAAREKEPVVHGKAVTERSPSPDPIDAYTLNPGQVAKRKPTFPGAGTAEVDVSGGQPARVGSLPVTIAAAQGAMRVQGQTSQSKAASARADGEAVQDPPRRVRMEMLGQDWVKAVGGVGYAFRISRSDGLAADGPVRVSLDYSGFRHAFAGNFADRLQLVRLPGCAVTTPAEPRCSAAPLQVESVVNDLNRGVISADVDTGAPVSGLTTEAAQQRAADGEGTGAVYALTTSASGSAGDYRATDLSPSGKWASGGGTGSFTYSYPVPTPPSVGGSAPSLAFSYDSGSVDGRTAGTNTQASWVGMGWELGVGYIERKYRSCADDGHDTWGDLCWESPDKHDGESGTNAADGASYVISVAGQGGEMVKTAGGDYKVVDHPEWRIEHRFDGHNADETHEWWRITLGDGTQYWMGYGEGPGADGATRSTHSNWVVPVVGDDAGEPHNDVAPESRNQTWRWNLDRVIDRNENSQYYYWVNEVNNYKRFASGNIHSYDRGGYLEDMYYGSNTNAADDQLTGWVHFTVVNRCVERTVKDDPYNDPYSSEVCPGFSSSPDSYPDVPVDQMCSSSSCSKYSPTFFSTYRLDKITTYTRALNDTGAADWDNVSKIFLRFKYANPTGTTDAVLWLDHIRLVGAFGDDVDEVALPVVNFNVEEQWKWNRVDYNESAGQARMWMPRIGTVLNGMGGQINVTLGRQNPCPNPGDAGFTTWKNNKENNWDNNKEDCFPSRYKPEGGAEQHAAWHKFLLKRVDEVDNVTGAATKVTRYEYDLSKPGWGHNRDYEQPQTAWDWNDWRGYGAVRTIEGNDTANPDELSVATTTYFQGLDNDPNDDGTHKTAVRTDYESIDHTDHLALRGNKVQERHWRMTSAWDADPANRTYAEIASQRFDWATYYRDTWDGPGAHNAYLARQTGAYGRTKLTDGTFRQVESHTRYSDYYGAPLQIDDYGELGVSDNTCTKFGYAVRDDADFYLWDFTDSAETRAGDDCDATDTLLSKTVTYYDGATSAAANDAGIHDGNATQTQTWADASHYSVSDATYDDYGRVLTDSAPHDPAATSAQIAARTSTTTYSPAVNWPLTVAETHPLGGTTTTYPSRADGQPNQTIDVNGKTATLAYDDIRRITSVTLPGDAAHTPSYQFAYLIPGQAGGSQPTGPMRVSTSQLQDGTTYLTSYAYNDGLGRVRQTQEKGTSSSRSLVSTVYDSRGLVFGTSLPYQDDTGAAGAGMVAVDYAQIPSFTATDYDPMQRPVDVKAYRNGTMWRHTTTAYAGDSYTVTPPQGSQRTYWTDVAGNTTKVREFGSDGATYDTSYTYDKVGNLTGITDASGNVTGYSYDLLDRRISENDPDSGSATTTYDLAGRMKSATDPRGQKITYSYDSLDRQTDVWAGEENTGTRLAAFTYDTLAKGQLTSATRYSDGNAYTSQILGYDDGYRPTGKRITIPGSEGALANTYDYAYTYTTGGAPASITYPGAGGLPAEKVTTTYNDLGLPNTLTSDWSDGYTYVKSTAYNIGARNIAGRSYGPAGGITRAYDYTWDRYLPKTLTTTSGADTPTPTTVQDDGYSYDLNDNLTDLVDRTTVVGGVAKPQHQCFGYDGWDRLKDAWTTTNTCSTGSSAANNEGPDPYKQAWTYDRLGNIKTFADDGVTKTYFYATPGAGVAHPNAQTSITTSTGGADTYTYDAAGNQKTRTIGGVSTGLEWNELAQLSKTTTGGQATSYIYDTDGNRLLRKDPTSTTLYLDGMELQATGSTVTATRYYTSGDATVALRKTGDAAPTWLLADTQGSAQIAIEGWTGAAHRQRYTPYGAHRGDRDDITATEHGFLNHVEDSGTGLDQIGARYYDPTAARFISPDPLQKLDDPQQRNPYSYARNNPATFSDPTGLIPQIINPCSYLDCSGLPSGKPPTPKGSGGSSSNDDAAAAAAAAAKAKLAAAKAQIRNAAMGLLRILSEELGITDGFNCFVHGDTGACVNTAINVLSSSVGGLIGKVLAKYGAPWRLAKGFKLGKRLWGLASELFTSVKEFIKASKAFKLLRRACNSFVAGTQVRLANGKHKPIEKIKPGDKVLATDPKTGKTRPEPVLAAFGGTNYTGLIKITIDTDGKRGHHTGIIIATEHHKFWDPARHAWTRADQLAPRTALRTPSGGPVQVVAATRYPSHPVVRDLTIAKLHTFYVEVGATPVLVHNELCGTDADALQHWDRGRSRTVEDSANYHLDKHGKGRSFAEYTQEAKSLWDRTPQDSPNRVPWKLWDGREGIKIRGGLRGGEGIYTPDGKIVTWHD</sequence>
<dbReference type="InterPro" id="IPR031325">
    <property type="entry name" value="RHS_repeat"/>
</dbReference>
<feature type="compositionally biased region" description="Basic and acidic residues" evidence="1">
    <location>
        <begin position="35"/>
        <end position="50"/>
    </location>
</feature>
<organism evidence="4 5">
    <name type="scientific">Actinoallomurus bryophytorum</name>
    <dbReference type="NCBI Taxonomy" id="1490222"/>
    <lineage>
        <taxon>Bacteria</taxon>
        <taxon>Bacillati</taxon>
        <taxon>Actinomycetota</taxon>
        <taxon>Actinomycetes</taxon>
        <taxon>Streptosporangiales</taxon>
        <taxon>Thermomonosporaceae</taxon>
        <taxon>Actinoallomurus</taxon>
    </lineage>
</organism>
<protein>
    <submittedName>
        <fullName evidence="4">RHS repeat-associated protein</fullName>
    </submittedName>
</protein>
<dbReference type="NCBIfam" id="TIGR01643">
    <property type="entry name" value="YD_repeat_2x"/>
    <property type="match status" value="1"/>
</dbReference>
<dbReference type="InterPro" id="IPR022385">
    <property type="entry name" value="Rhs_assc_core"/>
</dbReference>
<evidence type="ECO:0000256" key="2">
    <source>
        <dbReference type="SAM" id="SignalP"/>
    </source>
</evidence>
<feature type="region of interest" description="Disordered" evidence="1">
    <location>
        <begin position="31"/>
        <end position="59"/>
    </location>
</feature>
<dbReference type="InterPro" id="IPR003587">
    <property type="entry name" value="Hint_dom_N"/>
</dbReference>
<dbReference type="Pfam" id="PF07591">
    <property type="entry name" value="PT-HINT"/>
    <property type="match status" value="1"/>
</dbReference>
<dbReference type="Pfam" id="PF05593">
    <property type="entry name" value="RHS_repeat"/>
    <property type="match status" value="2"/>
</dbReference>
<keyword evidence="2" id="KW-0732">Signal</keyword>
<reference evidence="4 5" key="1">
    <citation type="submission" date="2019-06" db="EMBL/GenBank/DDBJ databases">
        <title>Sequencing the genomes of 1000 actinobacteria strains.</title>
        <authorList>
            <person name="Klenk H.-P."/>
        </authorList>
    </citation>
    <scope>NUCLEOTIDE SEQUENCE [LARGE SCALE GENOMIC DNA]</scope>
    <source>
        <strain evidence="4 5">DSM 102200</strain>
    </source>
</reference>
<gene>
    <name evidence="4" type="ORF">FB559_6664</name>
</gene>
<keyword evidence="5" id="KW-1185">Reference proteome</keyword>
<dbReference type="Proteomes" id="UP000316096">
    <property type="component" value="Unassembled WGS sequence"/>
</dbReference>
<evidence type="ECO:0000313" key="4">
    <source>
        <dbReference type="EMBL" id="TQM00933.1"/>
    </source>
</evidence>
<dbReference type="Gene3D" id="2.180.10.10">
    <property type="entry name" value="RHS repeat-associated core"/>
    <property type="match status" value="1"/>
</dbReference>
<name>A0A543CV03_9ACTN</name>
<evidence type="ECO:0000259" key="3">
    <source>
        <dbReference type="SMART" id="SM00306"/>
    </source>
</evidence>
<dbReference type="SMART" id="SM00306">
    <property type="entry name" value="HintN"/>
    <property type="match status" value="1"/>
</dbReference>
<dbReference type="InterPro" id="IPR006530">
    <property type="entry name" value="YD"/>
</dbReference>
<evidence type="ECO:0000313" key="5">
    <source>
        <dbReference type="Proteomes" id="UP000316096"/>
    </source>
</evidence>
<feature type="signal peptide" evidence="2">
    <location>
        <begin position="1"/>
        <end position="33"/>
    </location>
</feature>
<dbReference type="InterPro" id="IPR050708">
    <property type="entry name" value="T6SS_VgrG/RHS"/>
</dbReference>
<feature type="domain" description="Hint" evidence="3">
    <location>
        <begin position="2056"/>
        <end position="2161"/>
    </location>
</feature>
<dbReference type="PANTHER" id="PTHR32305:SF17">
    <property type="entry name" value="TRNA NUCLEASE WAPA"/>
    <property type="match status" value="1"/>
</dbReference>